<dbReference type="AlphaFoldDB" id="A0A1C3W1Q4"/>
<evidence type="ECO:0000313" key="2">
    <source>
        <dbReference type="Proteomes" id="UP000199205"/>
    </source>
</evidence>
<dbReference type="RefSeq" id="WP_092574388.1">
    <property type="nucleotide sequence ID" value="NZ_FMAF01000008.1"/>
</dbReference>
<reference evidence="1 2" key="1">
    <citation type="submission" date="2016-08" db="EMBL/GenBank/DDBJ databases">
        <authorList>
            <person name="Seilhamer J.J."/>
        </authorList>
    </citation>
    <scope>NUCLEOTIDE SEQUENCE [LARGE SCALE GENOMIC DNA]</scope>
    <source>
        <strain evidence="1 2">P1-7</strain>
    </source>
</reference>
<protein>
    <submittedName>
        <fullName evidence="1">Uncharacterized protein</fullName>
    </submittedName>
</protein>
<dbReference type="OrthoDB" id="8455447at2"/>
<evidence type="ECO:0000313" key="1">
    <source>
        <dbReference type="EMBL" id="SCB33889.1"/>
    </source>
</evidence>
<dbReference type="Proteomes" id="UP000199205">
    <property type="component" value="Unassembled WGS sequence"/>
</dbReference>
<organism evidence="1 2">
    <name type="scientific">Rhizobium lusitanum</name>
    <dbReference type="NCBI Taxonomy" id="293958"/>
    <lineage>
        <taxon>Bacteria</taxon>
        <taxon>Pseudomonadati</taxon>
        <taxon>Pseudomonadota</taxon>
        <taxon>Alphaproteobacteria</taxon>
        <taxon>Hyphomicrobiales</taxon>
        <taxon>Rhizobiaceae</taxon>
        <taxon>Rhizobium/Agrobacterium group</taxon>
        <taxon>Rhizobium</taxon>
    </lineage>
</organism>
<gene>
    <name evidence="1" type="ORF">GA0061101_10811</name>
</gene>
<proteinExistence type="predicted"/>
<name>A0A1C3W1Q4_9HYPH</name>
<dbReference type="EMBL" id="FMAF01000008">
    <property type="protein sequence ID" value="SCB33889.1"/>
    <property type="molecule type" value="Genomic_DNA"/>
</dbReference>
<accession>A0A1C3W1Q4</accession>
<sequence length="73" mass="7771">MIASDNKFLSLLFEEGRVLDNLKFFPGPDCASAEQLFEAGSAAIQAALAGESGDDIPSDGREVVSIVDYARSF</sequence>